<dbReference type="InterPro" id="IPR050352">
    <property type="entry name" value="ABCG_transporters"/>
</dbReference>
<proteinExistence type="predicted"/>
<reference evidence="10" key="2">
    <citation type="submission" date="2021-04" db="EMBL/GenBank/DDBJ databases">
        <authorList>
            <person name="Gilroy R."/>
        </authorList>
    </citation>
    <scope>NUCLEOTIDE SEQUENCE</scope>
    <source>
        <strain evidence="10">14975</strain>
    </source>
</reference>
<comment type="subcellular location">
    <subcellularLocation>
        <location evidence="1">Membrane</location>
        <topology evidence="1">Multi-pass membrane protein</topology>
    </subcellularLocation>
</comment>
<keyword evidence="6 8" id="KW-1133">Transmembrane helix</keyword>
<dbReference type="GO" id="GO:0016020">
    <property type="term" value="C:membrane"/>
    <property type="evidence" value="ECO:0007669"/>
    <property type="project" value="UniProtKB-SubCell"/>
</dbReference>
<evidence type="ECO:0000256" key="6">
    <source>
        <dbReference type="ARBA" id="ARBA00022989"/>
    </source>
</evidence>
<keyword evidence="2" id="KW-0813">Transport</keyword>
<dbReference type="SMART" id="SM00382">
    <property type="entry name" value="AAA"/>
    <property type="match status" value="1"/>
</dbReference>
<dbReference type="InterPro" id="IPR003439">
    <property type="entry name" value="ABC_transporter-like_ATP-bd"/>
</dbReference>
<evidence type="ECO:0000313" key="10">
    <source>
        <dbReference type="EMBL" id="HIX19727.1"/>
    </source>
</evidence>
<dbReference type="Gene3D" id="3.40.50.300">
    <property type="entry name" value="P-loop containing nucleotide triphosphate hydrolases"/>
    <property type="match status" value="1"/>
</dbReference>
<dbReference type="InterPro" id="IPR017871">
    <property type="entry name" value="ABC_transporter-like_CS"/>
</dbReference>
<feature type="transmembrane region" description="Helical" evidence="8">
    <location>
        <begin position="489"/>
        <end position="508"/>
    </location>
</feature>
<dbReference type="InterPro" id="IPR027417">
    <property type="entry name" value="P-loop_NTPase"/>
</dbReference>
<dbReference type="Pfam" id="PF00005">
    <property type="entry name" value="ABC_tran"/>
    <property type="match status" value="1"/>
</dbReference>
<keyword evidence="5 10" id="KW-0067">ATP-binding</keyword>
<dbReference type="PANTHER" id="PTHR48041">
    <property type="entry name" value="ABC TRANSPORTER G FAMILY MEMBER 28"/>
    <property type="match status" value="1"/>
</dbReference>
<accession>A0A9D1VAU4</accession>
<keyword evidence="4" id="KW-0547">Nucleotide-binding</keyword>
<dbReference type="GO" id="GO:0005524">
    <property type="term" value="F:ATP binding"/>
    <property type="evidence" value="ECO:0007669"/>
    <property type="project" value="UniProtKB-KW"/>
</dbReference>
<comment type="caution">
    <text evidence="10">The sequence shown here is derived from an EMBL/GenBank/DDBJ whole genome shotgun (WGS) entry which is preliminary data.</text>
</comment>
<dbReference type="GO" id="GO:0016887">
    <property type="term" value="F:ATP hydrolysis activity"/>
    <property type="evidence" value="ECO:0007669"/>
    <property type="project" value="InterPro"/>
</dbReference>
<name>A0A9D1VAU4_9BACT</name>
<feature type="transmembrane region" description="Helical" evidence="8">
    <location>
        <begin position="372"/>
        <end position="393"/>
    </location>
</feature>
<feature type="domain" description="ABC transporter" evidence="9">
    <location>
        <begin position="2"/>
        <end position="237"/>
    </location>
</feature>
<dbReference type="InterPro" id="IPR003593">
    <property type="entry name" value="AAA+_ATPase"/>
</dbReference>
<dbReference type="GO" id="GO:0140359">
    <property type="term" value="F:ABC-type transporter activity"/>
    <property type="evidence" value="ECO:0007669"/>
    <property type="project" value="InterPro"/>
</dbReference>
<organism evidence="10 11">
    <name type="scientific">Candidatus Akkermansia intestinigallinarum</name>
    <dbReference type="NCBI Taxonomy" id="2838431"/>
    <lineage>
        <taxon>Bacteria</taxon>
        <taxon>Pseudomonadati</taxon>
        <taxon>Verrucomicrobiota</taxon>
        <taxon>Verrucomicrobiia</taxon>
        <taxon>Verrucomicrobiales</taxon>
        <taxon>Akkermansiaceae</taxon>
        <taxon>Akkermansia</taxon>
    </lineage>
</organism>
<evidence type="ECO:0000256" key="5">
    <source>
        <dbReference type="ARBA" id="ARBA00022840"/>
    </source>
</evidence>
<feature type="transmembrane region" description="Helical" evidence="8">
    <location>
        <begin position="550"/>
        <end position="575"/>
    </location>
</feature>
<gene>
    <name evidence="10" type="ORF">H9862_03885</name>
</gene>
<feature type="transmembrane region" description="Helical" evidence="8">
    <location>
        <begin position="322"/>
        <end position="340"/>
    </location>
</feature>
<evidence type="ECO:0000256" key="1">
    <source>
        <dbReference type="ARBA" id="ARBA00004141"/>
    </source>
</evidence>
<keyword evidence="3 8" id="KW-0812">Transmembrane</keyword>
<dbReference type="Proteomes" id="UP000823964">
    <property type="component" value="Unassembled WGS sequence"/>
</dbReference>
<feature type="transmembrane region" description="Helical" evidence="8">
    <location>
        <begin position="456"/>
        <end position="477"/>
    </location>
</feature>
<evidence type="ECO:0000313" key="11">
    <source>
        <dbReference type="Proteomes" id="UP000823964"/>
    </source>
</evidence>
<dbReference type="PANTHER" id="PTHR48041:SF139">
    <property type="entry name" value="PROTEIN SCARLET"/>
    <property type="match status" value="1"/>
</dbReference>
<dbReference type="InterPro" id="IPR013525">
    <property type="entry name" value="ABC2_TM"/>
</dbReference>
<dbReference type="Pfam" id="PF01061">
    <property type="entry name" value="ABC2_membrane"/>
    <property type="match status" value="1"/>
</dbReference>
<evidence type="ECO:0000256" key="4">
    <source>
        <dbReference type="ARBA" id="ARBA00022741"/>
    </source>
</evidence>
<evidence type="ECO:0000256" key="3">
    <source>
        <dbReference type="ARBA" id="ARBA00022692"/>
    </source>
</evidence>
<protein>
    <submittedName>
        <fullName evidence="10">ATP-binding cassette domain-containing protein</fullName>
    </submittedName>
</protein>
<dbReference type="PROSITE" id="PS00211">
    <property type="entry name" value="ABC_TRANSPORTER_1"/>
    <property type="match status" value="1"/>
</dbReference>
<evidence type="ECO:0000259" key="9">
    <source>
        <dbReference type="PROSITE" id="PS50893"/>
    </source>
</evidence>
<dbReference type="PROSITE" id="PS50893">
    <property type="entry name" value="ABC_TRANSPORTER_2"/>
    <property type="match status" value="1"/>
</dbReference>
<evidence type="ECO:0000256" key="8">
    <source>
        <dbReference type="SAM" id="Phobius"/>
    </source>
</evidence>
<reference evidence="10" key="1">
    <citation type="journal article" date="2021" name="PeerJ">
        <title>Extensive microbial diversity within the chicken gut microbiome revealed by metagenomics and culture.</title>
        <authorList>
            <person name="Gilroy R."/>
            <person name="Ravi A."/>
            <person name="Getino M."/>
            <person name="Pursley I."/>
            <person name="Horton D.L."/>
            <person name="Alikhan N.F."/>
            <person name="Baker D."/>
            <person name="Gharbi K."/>
            <person name="Hall N."/>
            <person name="Watson M."/>
            <person name="Adriaenssens E.M."/>
            <person name="Foster-Nyarko E."/>
            <person name="Jarju S."/>
            <person name="Secka A."/>
            <person name="Antonio M."/>
            <person name="Oren A."/>
            <person name="Chaudhuri R.R."/>
            <person name="La Ragione R."/>
            <person name="Hildebrand F."/>
            <person name="Pallen M.J."/>
        </authorList>
    </citation>
    <scope>NUCLEOTIDE SEQUENCE</scope>
    <source>
        <strain evidence="10">14975</strain>
    </source>
</reference>
<evidence type="ECO:0000256" key="7">
    <source>
        <dbReference type="ARBA" id="ARBA00023136"/>
    </source>
</evidence>
<dbReference type="AlphaFoldDB" id="A0A9D1VAU4"/>
<dbReference type="EMBL" id="DXFQ01000060">
    <property type="protein sequence ID" value="HIX19727.1"/>
    <property type="molecule type" value="Genomic_DNA"/>
</dbReference>
<sequence>MLKAKNICFEVPDGDEVRVLLNDVNFCVPKGHFMAIVGPSGCGKSTLLKAIAGINPVSSGSFIWEGRDLEEEGDFEPHEIGYVPQFSIAYDELTVDESIEYSARLRVKADEDTLNDIIDNALAETGLTDIADRQVKLLSGGQKRRLGLAMELVSSPRLLLCDEVTSGLDPHSEREIVELLHQLSLKDGRIVISVTHSLAQMELYDSILVMVEGNLAYHGSPQAMSHYFNVESFEGVYPMLACRDGFAWHDSWLRHYRDYYMRLNEEHVAKFARLGIPLPEPTPLHQRDSDEEQESPQPGFLSQTFTLLRRRFDILMRDRGQLLLQIAMILIFPILVALFSDMGQDQIPSLPASETGQFSLSDIEAAQEQAEVSARVGTAVSGIIMFQVVLLGLMGSNNSAREIAGERLIMEKEKLAGVGVAPYVASKLAYLTLLVLLQSIWMFGFVQYFWPFRGDWYVHMGFLLLANAAMTAMCLGISAACRTADQASLLSIYLVGFQLPLSGAVLALPEVVARIVQPFISAYWSWSGSIEGGLEPQVREVVLSLNSTNFSTSTVCVWVLAAHIAAGLALAVWGASRTRWE</sequence>
<evidence type="ECO:0000256" key="2">
    <source>
        <dbReference type="ARBA" id="ARBA00022448"/>
    </source>
</evidence>
<dbReference type="SUPFAM" id="SSF52540">
    <property type="entry name" value="P-loop containing nucleoside triphosphate hydrolases"/>
    <property type="match status" value="1"/>
</dbReference>
<keyword evidence="7 8" id="KW-0472">Membrane</keyword>